<proteinExistence type="predicted"/>
<name>A0A2P2J5Q5_RHIMU</name>
<feature type="region of interest" description="Disordered" evidence="1">
    <location>
        <begin position="1"/>
        <end position="23"/>
    </location>
</feature>
<organism evidence="2">
    <name type="scientific">Rhizophora mucronata</name>
    <name type="common">Asiatic mangrove</name>
    <dbReference type="NCBI Taxonomy" id="61149"/>
    <lineage>
        <taxon>Eukaryota</taxon>
        <taxon>Viridiplantae</taxon>
        <taxon>Streptophyta</taxon>
        <taxon>Embryophyta</taxon>
        <taxon>Tracheophyta</taxon>
        <taxon>Spermatophyta</taxon>
        <taxon>Magnoliopsida</taxon>
        <taxon>eudicotyledons</taxon>
        <taxon>Gunneridae</taxon>
        <taxon>Pentapetalae</taxon>
        <taxon>rosids</taxon>
        <taxon>fabids</taxon>
        <taxon>Malpighiales</taxon>
        <taxon>Rhizophoraceae</taxon>
        <taxon>Rhizophora</taxon>
    </lineage>
</organism>
<evidence type="ECO:0000256" key="1">
    <source>
        <dbReference type="SAM" id="MobiDB-lite"/>
    </source>
</evidence>
<accession>A0A2P2J5Q5</accession>
<reference evidence="2" key="1">
    <citation type="submission" date="2018-02" db="EMBL/GenBank/DDBJ databases">
        <title>Rhizophora mucronata_Transcriptome.</title>
        <authorList>
            <person name="Meera S.P."/>
            <person name="Sreeshan A."/>
            <person name="Augustine A."/>
        </authorList>
    </citation>
    <scope>NUCLEOTIDE SEQUENCE</scope>
    <source>
        <tissue evidence="2">Leaf</tissue>
    </source>
</reference>
<evidence type="ECO:0000313" key="2">
    <source>
        <dbReference type="EMBL" id="MBW88795.1"/>
    </source>
</evidence>
<sequence>MQEVQPGQPETCPIGYFSASHRN</sequence>
<dbReference type="AlphaFoldDB" id="A0A2P2J5Q5"/>
<protein>
    <submittedName>
        <fullName evidence="2">Uncharacterized protein</fullName>
    </submittedName>
</protein>
<dbReference type="EMBL" id="GGEC01008312">
    <property type="protein sequence ID" value="MBW88795.1"/>
    <property type="molecule type" value="Transcribed_RNA"/>
</dbReference>